<organism evidence="1">
    <name type="scientific">Solanum chacoense</name>
    <name type="common">Chaco potato</name>
    <dbReference type="NCBI Taxonomy" id="4108"/>
    <lineage>
        <taxon>Eukaryota</taxon>
        <taxon>Viridiplantae</taxon>
        <taxon>Streptophyta</taxon>
        <taxon>Embryophyta</taxon>
        <taxon>Tracheophyta</taxon>
        <taxon>Spermatophyta</taxon>
        <taxon>Magnoliopsida</taxon>
        <taxon>eudicotyledons</taxon>
        <taxon>Gunneridae</taxon>
        <taxon>Pentapetalae</taxon>
        <taxon>asterids</taxon>
        <taxon>lamiids</taxon>
        <taxon>Solanales</taxon>
        <taxon>Solanaceae</taxon>
        <taxon>Solanoideae</taxon>
        <taxon>Solaneae</taxon>
        <taxon>Solanum</taxon>
    </lineage>
</organism>
<evidence type="ECO:0000313" key="1">
    <source>
        <dbReference type="EMBL" id="JAP07885.1"/>
    </source>
</evidence>
<sequence>FHTLMSAFKQLQLLEKPIGGSPLHHITIRPASHSIPKISHFSHIFSNLKGDLIRLPKLHH</sequence>
<protein>
    <submittedName>
        <fullName evidence="1">Putative ovule protein</fullName>
    </submittedName>
</protein>
<feature type="non-terminal residue" evidence="1">
    <location>
        <position position="1"/>
    </location>
</feature>
<proteinExistence type="predicted"/>
<accession>A0A0V0GJ75</accession>
<name>A0A0V0GJ75_SOLCH</name>
<dbReference type="EMBL" id="GEDG01037865">
    <property type="protein sequence ID" value="JAP07885.1"/>
    <property type="molecule type" value="Transcribed_RNA"/>
</dbReference>
<dbReference type="AlphaFoldDB" id="A0A0V0GJ75"/>
<reference evidence="1" key="1">
    <citation type="submission" date="2015-12" db="EMBL/GenBank/DDBJ databases">
        <title>Gene expression during late stages of embryo sac development: a critical building block for successful pollen-pistil interactions.</title>
        <authorList>
            <person name="Liu Y."/>
            <person name="Joly V."/>
            <person name="Sabar M."/>
            <person name="Matton D.P."/>
        </authorList>
    </citation>
    <scope>NUCLEOTIDE SEQUENCE</scope>
</reference>